<dbReference type="Pfam" id="PF01551">
    <property type="entry name" value="Peptidase_M23"/>
    <property type="match status" value="1"/>
</dbReference>
<sequence length="318" mass="36231">MNKKIKKLLVILLVFNVFLAYNTIKKMEKEVVNLNDFTDYYTESEADNGGYQLLTSDFKVYEKQYTIVSEKTQEESKKRAEITYYKVKSGDTLGGIANRFGQSQTVLKYNNPNMGKYLKIGEKLKITRGNSITYKVAKGDSLSKIASKFGKTVSELKTTNNLTSNIVNLNQMLIINNPKVDLARITRTKKGFDVYWPTAWKGVTSPYGRRLHPVLKRWIGHMGVDLRAHYIDVKASENGTVTYAGWMSGYGKIVIVKHSKGYETRYAHLNKIKVKKGQRVSRGQLIAESGKTGRVTGPHLHYEIRKYGTPVNPMKYFK</sequence>
<dbReference type="EMBL" id="QUAJ01000002">
    <property type="protein sequence ID" value="REI42945.1"/>
    <property type="molecule type" value="Genomic_DNA"/>
</dbReference>
<dbReference type="RefSeq" id="WP_114641176.1">
    <property type="nucleotide sequence ID" value="NZ_JAACIO010000002.1"/>
</dbReference>
<dbReference type="InterPro" id="IPR018392">
    <property type="entry name" value="LysM"/>
</dbReference>
<protein>
    <submittedName>
        <fullName evidence="3">LysM peptidoglycan-binding domain-containing protein</fullName>
    </submittedName>
</protein>
<feature type="domain" description="LysM" evidence="2">
    <location>
        <begin position="132"/>
        <end position="175"/>
    </location>
</feature>
<dbReference type="CDD" id="cd00118">
    <property type="entry name" value="LysM"/>
    <property type="match status" value="2"/>
</dbReference>
<dbReference type="PROSITE" id="PS51782">
    <property type="entry name" value="LYSM"/>
    <property type="match status" value="2"/>
</dbReference>
<name>A0ABX9KKD0_9FUSO</name>
<dbReference type="Gene3D" id="3.10.350.10">
    <property type="entry name" value="LysM domain"/>
    <property type="match status" value="2"/>
</dbReference>
<evidence type="ECO:0000259" key="2">
    <source>
        <dbReference type="PROSITE" id="PS51782"/>
    </source>
</evidence>
<dbReference type="InterPro" id="IPR011055">
    <property type="entry name" value="Dup_hybrid_motif"/>
</dbReference>
<reference evidence="3 4" key="1">
    <citation type="submission" date="2018-08" db="EMBL/GenBank/DDBJ databases">
        <title>Draft genome sequence of Psychrilyobacter sp. strain SD5 isolated from Black Sea water.</title>
        <authorList>
            <person name="Yadav S."/>
            <person name="Villanueva L."/>
            <person name="Damste J.S.S."/>
        </authorList>
    </citation>
    <scope>NUCLEOTIDE SEQUENCE [LARGE SCALE GENOMIC DNA]</scope>
    <source>
        <strain evidence="3 4">SD5</strain>
    </source>
</reference>
<feature type="domain" description="LysM" evidence="2">
    <location>
        <begin position="83"/>
        <end position="126"/>
    </location>
</feature>
<accession>A0ABX9KKD0</accession>
<dbReference type="PANTHER" id="PTHR21666:SF289">
    <property type="entry name" value="L-ALA--D-GLU ENDOPEPTIDASE"/>
    <property type="match status" value="1"/>
</dbReference>
<dbReference type="InterPro" id="IPR036779">
    <property type="entry name" value="LysM_dom_sf"/>
</dbReference>
<dbReference type="Proteomes" id="UP000263486">
    <property type="component" value="Unassembled WGS sequence"/>
</dbReference>
<dbReference type="SUPFAM" id="SSF51261">
    <property type="entry name" value="Duplicated hybrid motif"/>
    <property type="match status" value="1"/>
</dbReference>
<dbReference type="SUPFAM" id="SSF54106">
    <property type="entry name" value="LysM domain"/>
    <property type="match status" value="1"/>
</dbReference>
<evidence type="ECO:0000313" key="3">
    <source>
        <dbReference type="EMBL" id="REI42945.1"/>
    </source>
</evidence>
<comment type="caution">
    <text evidence="3">The sequence shown here is derived from an EMBL/GenBank/DDBJ whole genome shotgun (WGS) entry which is preliminary data.</text>
</comment>
<dbReference type="InterPro" id="IPR016047">
    <property type="entry name" value="M23ase_b-sheet_dom"/>
</dbReference>
<organism evidence="3 4">
    <name type="scientific">Psychrilyobacter piezotolerans</name>
    <dbReference type="NCBI Taxonomy" id="2293438"/>
    <lineage>
        <taxon>Bacteria</taxon>
        <taxon>Fusobacteriati</taxon>
        <taxon>Fusobacteriota</taxon>
        <taxon>Fusobacteriia</taxon>
        <taxon>Fusobacteriales</taxon>
        <taxon>Fusobacteriaceae</taxon>
        <taxon>Psychrilyobacter</taxon>
    </lineage>
</organism>
<keyword evidence="4" id="KW-1185">Reference proteome</keyword>
<evidence type="ECO:0000256" key="1">
    <source>
        <dbReference type="ARBA" id="ARBA00022729"/>
    </source>
</evidence>
<dbReference type="SMART" id="SM00257">
    <property type="entry name" value="LysM"/>
    <property type="match status" value="2"/>
</dbReference>
<dbReference type="InterPro" id="IPR050570">
    <property type="entry name" value="Cell_wall_metabolism_enzyme"/>
</dbReference>
<keyword evidence="1" id="KW-0732">Signal</keyword>
<proteinExistence type="predicted"/>
<gene>
    <name evidence="3" type="ORF">DYH56_02015</name>
</gene>
<dbReference type="Pfam" id="PF01476">
    <property type="entry name" value="LysM"/>
    <property type="match status" value="2"/>
</dbReference>
<dbReference type="Gene3D" id="2.70.70.10">
    <property type="entry name" value="Glucose Permease (Domain IIA)"/>
    <property type="match status" value="1"/>
</dbReference>
<dbReference type="CDD" id="cd12797">
    <property type="entry name" value="M23_peptidase"/>
    <property type="match status" value="1"/>
</dbReference>
<evidence type="ECO:0000313" key="4">
    <source>
        <dbReference type="Proteomes" id="UP000263486"/>
    </source>
</evidence>
<dbReference type="PANTHER" id="PTHR21666">
    <property type="entry name" value="PEPTIDASE-RELATED"/>
    <property type="match status" value="1"/>
</dbReference>